<accession>A0A1G7K1M8</accession>
<evidence type="ECO:0000313" key="2">
    <source>
        <dbReference type="Proteomes" id="UP000198614"/>
    </source>
</evidence>
<protein>
    <submittedName>
        <fullName evidence="1">Uncharacterized protein</fullName>
    </submittedName>
</protein>
<dbReference type="AlphaFoldDB" id="A0A1G7K1M8"/>
<dbReference type="Proteomes" id="UP000198614">
    <property type="component" value="Unassembled WGS sequence"/>
</dbReference>
<gene>
    <name evidence="1" type="ORF">SAMN05216260_107141</name>
</gene>
<dbReference type="OrthoDB" id="4761805at2"/>
<proteinExistence type="predicted"/>
<organism evidence="1 2">
    <name type="scientific">Streptomyces griseoaurantiacus</name>
    <dbReference type="NCBI Taxonomy" id="68213"/>
    <lineage>
        <taxon>Bacteria</taxon>
        <taxon>Bacillati</taxon>
        <taxon>Actinomycetota</taxon>
        <taxon>Actinomycetes</taxon>
        <taxon>Kitasatosporales</taxon>
        <taxon>Streptomycetaceae</taxon>
        <taxon>Streptomyces</taxon>
        <taxon>Streptomyces aurantiacus group</taxon>
    </lineage>
</organism>
<evidence type="ECO:0000313" key="1">
    <source>
        <dbReference type="EMBL" id="SDF30904.1"/>
    </source>
</evidence>
<sequence length="225" mass="24868">MSDQVHENAYHAWRSSLTTLLGDPSLLSWWQERRYRFAHRVGVLLTEARADSSVTVGPVLYGVFASGAGLCYVGQTQEAERRLRDLPVGESHHLANTVPPEVWERVVVIRWPLLLSRAPASEQMEVEAMGSSVCGLALEHAIQVATTPPLNSRRRRISGDWQPRNLTQSRSRGAIHSQRIPELSRLTLAAWKALAEAEAPKGAAVVASEVGRVVFPSTLHEPRST</sequence>
<reference evidence="1 2" key="1">
    <citation type="submission" date="2016-10" db="EMBL/GenBank/DDBJ databases">
        <authorList>
            <person name="de Groot N.N."/>
        </authorList>
    </citation>
    <scope>NUCLEOTIDE SEQUENCE [LARGE SCALE GENOMIC DNA]</scope>
    <source>
        <strain evidence="1 2">CGMCC 4.1859</strain>
    </source>
</reference>
<name>A0A1G7K1M8_9ACTN</name>
<dbReference type="EMBL" id="FNAX01000007">
    <property type="protein sequence ID" value="SDF30904.1"/>
    <property type="molecule type" value="Genomic_DNA"/>
</dbReference>